<dbReference type="AlphaFoldDB" id="A0A0E9VB52"/>
<sequence>MNLLAFSFPLLLFIKNLVQASNVGPFLRPIIVHLFGAHNHLDYV</sequence>
<organism evidence="2">
    <name type="scientific">Anguilla anguilla</name>
    <name type="common">European freshwater eel</name>
    <name type="synonym">Muraena anguilla</name>
    <dbReference type="NCBI Taxonomy" id="7936"/>
    <lineage>
        <taxon>Eukaryota</taxon>
        <taxon>Metazoa</taxon>
        <taxon>Chordata</taxon>
        <taxon>Craniata</taxon>
        <taxon>Vertebrata</taxon>
        <taxon>Euteleostomi</taxon>
        <taxon>Actinopterygii</taxon>
        <taxon>Neopterygii</taxon>
        <taxon>Teleostei</taxon>
        <taxon>Anguilliformes</taxon>
        <taxon>Anguillidae</taxon>
        <taxon>Anguilla</taxon>
    </lineage>
</organism>
<name>A0A0E9VB52_ANGAN</name>
<protein>
    <submittedName>
        <fullName evidence="2">Uncharacterized protein</fullName>
    </submittedName>
</protein>
<keyword evidence="1" id="KW-0732">Signal</keyword>
<evidence type="ECO:0000313" key="2">
    <source>
        <dbReference type="EMBL" id="JAH74720.1"/>
    </source>
</evidence>
<proteinExistence type="predicted"/>
<dbReference type="EMBL" id="GBXM01033857">
    <property type="protein sequence ID" value="JAH74720.1"/>
    <property type="molecule type" value="Transcribed_RNA"/>
</dbReference>
<accession>A0A0E9VB52</accession>
<evidence type="ECO:0000256" key="1">
    <source>
        <dbReference type="SAM" id="SignalP"/>
    </source>
</evidence>
<reference evidence="2" key="1">
    <citation type="submission" date="2014-11" db="EMBL/GenBank/DDBJ databases">
        <authorList>
            <person name="Amaro Gonzalez C."/>
        </authorList>
    </citation>
    <scope>NUCLEOTIDE SEQUENCE</scope>
</reference>
<feature type="chain" id="PRO_5002434351" evidence="1">
    <location>
        <begin position="21"/>
        <end position="44"/>
    </location>
</feature>
<reference evidence="2" key="2">
    <citation type="journal article" date="2015" name="Fish Shellfish Immunol.">
        <title>Early steps in the European eel (Anguilla anguilla)-Vibrio vulnificus interaction in the gills: Role of the RtxA13 toxin.</title>
        <authorList>
            <person name="Callol A."/>
            <person name="Pajuelo D."/>
            <person name="Ebbesson L."/>
            <person name="Teles M."/>
            <person name="MacKenzie S."/>
            <person name="Amaro C."/>
        </authorList>
    </citation>
    <scope>NUCLEOTIDE SEQUENCE</scope>
</reference>
<feature type="signal peptide" evidence="1">
    <location>
        <begin position="1"/>
        <end position="20"/>
    </location>
</feature>